<comment type="similarity">
    <text evidence="12">Belongs to the CRISPR-associated Cas9 family.</text>
</comment>
<keyword evidence="7 12" id="KW-0694">RNA-binding</keyword>
<dbReference type="Pfam" id="PF16592">
    <property type="entry name" value="Cas9_REC"/>
    <property type="match status" value="1"/>
</dbReference>
<evidence type="ECO:0000256" key="11">
    <source>
        <dbReference type="ARBA" id="ARBA00046380"/>
    </source>
</evidence>
<keyword evidence="3" id="KW-0479">Metal-binding</keyword>
<dbReference type="InterPro" id="IPR036397">
    <property type="entry name" value="RNaseH_sf"/>
</dbReference>
<dbReference type="GO" id="GO:0003677">
    <property type="term" value="F:DNA binding"/>
    <property type="evidence" value="ECO:0007669"/>
    <property type="project" value="UniProtKB-UniRule"/>
</dbReference>
<gene>
    <name evidence="12 14" type="primary">cas9</name>
    <name evidence="14" type="ORF">F6S87_00915</name>
</gene>
<keyword evidence="6" id="KW-0460">Magnesium</keyword>
<organism evidence="14 15">
    <name type="scientific">Bifidobacterium choloepi</name>
    <dbReference type="NCBI Taxonomy" id="2614131"/>
    <lineage>
        <taxon>Bacteria</taxon>
        <taxon>Bacillati</taxon>
        <taxon>Actinomycetota</taxon>
        <taxon>Actinomycetes</taxon>
        <taxon>Bifidobacteriales</taxon>
        <taxon>Bifidobacteriaceae</taxon>
        <taxon>Bifidobacterium</taxon>
    </lineage>
</organism>
<keyword evidence="9 12" id="KW-0238">DNA-binding</keyword>
<dbReference type="GO" id="GO:0003723">
    <property type="term" value="F:RNA binding"/>
    <property type="evidence" value="ECO:0007669"/>
    <property type="project" value="UniProtKB-UniRule"/>
</dbReference>
<feature type="domain" description="HNH Cas9-type" evidence="13">
    <location>
        <begin position="828"/>
        <end position="983"/>
    </location>
</feature>
<evidence type="ECO:0000256" key="8">
    <source>
        <dbReference type="ARBA" id="ARBA00023118"/>
    </source>
</evidence>
<evidence type="ECO:0000256" key="3">
    <source>
        <dbReference type="ARBA" id="ARBA00022723"/>
    </source>
</evidence>
<sequence>MLVYDVHFGENEKRYDMTEKSADFEYAIGLDLGTTSVGFVAMKPDYKLVRAKGREIIGVRLFNSADSAAKRRTYRTTRRRLARRKWRLRFVDNIFASAITGQDPNFFKRRQYSWVHRKDAQNRDHYYQGLIFDSLEDDKRFYACYPTMYHLRKDLMEHDTDPRTGQPFDIREIYMAIHHLIKFRGHFLISGSFDASKTFDAKQLITLLQQLVHEFATEEHPANFNDVDANEIKAALIDTHHSRSARVNNTLTLFGTLSKTQKEIVKQALVAIVGNKPDFAKIFGLTDIESSDNNKYKFPFNDKNIDSKSTELENLLDEDDTESFRALRQMYDAITLMQLLGENTTLSDAMIQRYETHKRNWETCKTYLRNDFNKEVVNHNYLVLTHQWNKLEKPISMTQRDNECAKAKKFFEKLITDSSLDDKKDLLRQLADDALFPLERSSDNGVIPHQLHLHELHVIIERQRKYYPFLADTVDVDDGFGKKHTENRLEALLKFRVPYYVGPLVAPDNMKSGENAENHWMIRKDPSDKTAITPWNIGKVIDYDASARQFIERLTEDDTYLIGEPTLPKNSLIYQEYEVLSELNNCRVQNSSDKRSHPRRLTPLEKDCLVEVFKRHKTVTCKRAQNALLTEMGTTYTISGLSDPTKFVSSLSSYINLSEIFGSAYVESHRAQMEQCIEIQTVFEDQTMIAHQLGMIEGLTSDDIDRISRVSYTGWGRLSRKLLTSRIAKTKLSDDFEPTMHSILEIMRNSGSNLMEILADTGNGVHAWIDKQNRNADLGVSLEEQIDDMRVSPAAKRGVRQAINVIDDIADAVGHYPSRIFLETADDMQPSRRAASRKSKLESLYKNSALNKEYKELFNQLQATNNREFTDRMYLYYTQLGKDMYTGEPIDIDRISTAYDIDHIVPQAKTKNDSFDNRVLVSRKENARKSDSMLYTTNTINRMRDFWKQLLDMGLISQKKFQSLTRTEELSLYEQERFVNRSLVDTRQIIRNVSTLLRQRYGTSTAVTGMNSSITGDMRQYLGFVKDRDINDYHHAQDALCITAAGYFMSNRGFFDNQQATDTGANPLFTNSFSIYLNNYLQDYRESLSNGKRANPFGFVVGSMCSHNEVLRTNPATGEVVWNDDNASYLRHVMGYRKMLVTYKTYDDIGKLYDETRQPRGGKKLIPAHKEQEETALYGGFTNGTVACAVLLADRKGNAFGVNIPMSMYQEYLNCREDNDLLLALLMPLDPKKIKGASILLNHLPKNQLMKYRNAYMLFLSATELGNAQQLWLDGPTYDTVHAFLKNPESVDPNSIQHAFETILDAMQRFYPLYPITSEKRAEALRKFAELPIDKQHTDLQNLLHKVLHAAGSRANLQDIGLGSDFGRYRTFKPADDDCFIMQTPSGLTVQSISVSELKKKAGLS</sequence>
<keyword evidence="4 12" id="KW-0255">Endonuclease</keyword>
<evidence type="ECO:0000256" key="9">
    <source>
        <dbReference type="ARBA" id="ARBA00023125"/>
    </source>
</evidence>
<dbReference type="Pfam" id="PF16593">
    <property type="entry name" value="Cas9-BH"/>
    <property type="match status" value="1"/>
</dbReference>
<keyword evidence="8 12" id="KW-0051">Antiviral defense</keyword>
<evidence type="ECO:0000256" key="12">
    <source>
        <dbReference type="HAMAP-Rule" id="MF_01480"/>
    </source>
</evidence>
<dbReference type="InterPro" id="IPR055228">
    <property type="entry name" value="Cas9_RuvC"/>
</dbReference>
<feature type="active site" description="Proton acceptor for HNH nuclease domain" evidence="12">
    <location>
        <position position="903"/>
    </location>
</feature>
<dbReference type="Gene3D" id="3.30.420.10">
    <property type="entry name" value="Ribonuclease H-like superfamily/Ribonuclease H"/>
    <property type="match status" value="1"/>
</dbReference>
<name>A0A6I5N0M3_9BIFI</name>
<accession>A0A6I5N0M3</accession>
<dbReference type="EMBL" id="VYSG01000001">
    <property type="protein sequence ID" value="NEG69209.1"/>
    <property type="molecule type" value="Genomic_DNA"/>
</dbReference>
<protein>
    <recommendedName>
        <fullName evidence="12">CRISPR-associated endonuclease Cas9</fullName>
        <ecNumber evidence="12">3.1.-.-</ecNumber>
    </recommendedName>
</protein>
<dbReference type="GO" id="GO:0043571">
    <property type="term" value="P:maintenance of CRISPR repeat elements"/>
    <property type="evidence" value="ECO:0007669"/>
    <property type="project" value="UniProtKB-UniRule"/>
</dbReference>
<comment type="cofactor">
    <cofactor evidence="1">
        <name>Mg(2+)</name>
        <dbReference type="ChEBI" id="CHEBI:18420"/>
    </cofactor>
</comment>
<dbReference type="EC" id="3.1.-.-" evidence="12"/>
<dbReference type="InterPro" id="IPR032239">
    <property type="entry name" value="Cas9-BH"/>
</dbReference>
<evidence type="ECO:0000313" key="15">
    <source>
        <dbReference type="Proteomes" id="UP000469292"/>
    </source>
</evidence>
<dbReference type="GO" id="GO:0004519">
    <property type="term" value="F:endonuclease activity"/>
    <property type="evidence" value="ECO:0007669"/>
    <property type="project" value="UniProtKB-UniRule"/>
</dbReference>
<reference evidence="14 15" key="1">
    <citation type="submission" date="2019-09" db="EMBL/GenBank/DDBJ databases">
        <title>Phylogenetic characterization of a novel taxon of the genus Bifidobacterium: Bifidobacterium choloepi sp. nov.</title>
        <authorList>
            <person name="Modesto M."/>
            <person name="Satti M."/>
        </authorList>
    </citation>
    <scope>NUCLEOTIDE SEQUENCE [LARGE SCALE GENOMIC DNA]</scope>
    <source>
        <strain evidence="14 15">BRDM6</strain>
    </source>
</reference>
<dbReference type="InterPro" id="IPR033114">
    <property type="entry name" value="HNH_CAS9"/>
</dbReference>
<keyword evidence="5 12" id="KW-0378">Hydrolase</keyword>
<dbReference type="NCBIfam" id="TIGR01865">
    <property type="entry name" value="cas_Csn1"/>
    <property type="match status" value="1"/>
</dbReference>
<comment type="caution">
    <text evidence="14">The sequence shown here is derived from an EMBL/GenBank/DDBJ whole genome shotgun (WGS) entry which is preliminary data.</text>
</comment>
<proteinExistence type="inferred from homology"/>
<dbReference type="InterPro" id="IPR003615">
    <property type="entry name" value="HNH_nuc"/>
</dbReference>
<dbReference type="HAMAP" id="MF_01480">
    <property type="entry name" value="Cas9"/>
    <property type="match status" value="1"/>
</dbReference>
<dbReference type="GO" id="GO:0046872">
    <property type="term" value="F:metal ion binding"/>
    <property type="evidence" value="ECO:0007669"/>
    <property type="project" value="UniProtKB-UniRule"/>
</dbReference>
<dbReference type="PROSITE" id="PS51749">
    <property type="entry name" value="HNH_CAS9"/>
    <property type="match status" value="1"/>
</dbReference>
<evidence type="ECO:0000256" key="2">
    <source>
        <dbReference type="ARBA" id="ARBA00022722"/>
    </source>
</evidence>
<dbReference type="InterPro" id="IPR028629">
    <property type="entry name" value="Cas9"/>
</dbReference>
<evidence type="ECO:0000256" key="10">
    <source>
        <dbReference type="ARBA" id="ARBA00023211"/>
    </source>
</evidence>
<dbReference type="Proteomes" id="UP000469292">
    <property type="component" value="Unassembled WGS sequence"/>
</dbReference>
<comment type="caution">
    <text evidence="12">Lacks conserved residue(s) required for the propagation of feature annotation.</text>
</comment>
<evidence type="ECO:0000259" key="13">
    <source>
        <dbReference type="PROSITE" id="PS51749"/>
    </source>
</evidence>
<keyword evidence="2 12" id="KW-0540">Nuclease</keyword>
<evidence type="ECO:0000256" key="7">
    <source>
        <dbReference type="ARBA" id="ARBA00022884"/>
    </source>
</evidence>
<evidence type="ECO:0000313" key="14">
    <source>
        <dbReference type="EMBL" id="NEG69209.1"/>
    </source>
</evidence>
<evidence type="ECO:0000256" key="5">
    <source>
        <dbReference type="ARBA" id="ARBA00022801"/>
    </source>
</evidence>
<keyword evidence="10" id="KW-0464">Manganese</keyword>
<keyword evidence="15" id="KW-1185">Reference proteome</keyword>
<comment type="function">
    <text evidence="12">CRISPR (clustered regularly interspaced short palindromic repeat) is an adaptive immune system that provides protection against mobile genetic elements (viruses, transposable elements and conjugative plasmids). CRISPR clusters contain spacers, sequences complementary to antecedent mobile elements, and target invading nucleic acids. CRISPR clusters are transcribed and processed into CRISPR RNA (crRNA). In type II CRISPR systems correct processing of pre-crRNA requires a trans-encoded small RNA (tracrRNA), endogenous ribonuclease 3 (rnc) and this protein. The tracrRNA serves as a guide for ribonuclease 3-aided processing of pre-crRNA. Subsequently Cas9/crRNA/tracrRNA endonucleolytically cleaves linear or circular dsDNA target complementary to the spacer; Cas9 is inactive in the absence of the 2 guide RNAs (gRNA). Cas9 recognizes the protospacer adjacent motif (PAM) in the CRISPR repeat sequences to help distinguish self versus nonself, as targets within the bacterial CRISPR locus do not have PAMs. PAM recognition is also required for catalytic activity.</text>
</comment>
<evidence type="ECO:0000256" key="1">
    <source>
        <dbReference type="ARBA" id="ARBA00001946"/>
    </source>
</evidence>
<dbReference type="GO" id="GO:0016787">
    <property type="term" value="F:hydrolase activity"/>
    <property type="evidence" value="ECO:0007669"/>
    <property type="project" value="UniProtKB-KW"/>
</dbReference>
<dbReference type="InterPro" id="IPR032240">
    <property type="entry name" value="Cas9_REC"/>
</dbReference>
<comment type="domain">
    <text evidence="12">Has 2 endonuclease domains. The discontinuous RuvC-like domain cleaves the target DNA noncomplementary to crRNA while the HNH nuclease domain cleaves the target DNA complementary to crRNA.</text>
</comment>
<comment type="subunit">
    <text evidence="11 12">Monomer. Binds crRNA and tracrRNA.</text>
</comment>
<dbReference type="GO" id="GO:0051607">
    <property type="term" value="P:defense response to virus"/>
    <property type="evidence" value="ECO:0007669"/>
    <property type="project" value="UniProtKB-UniRule"/>
</dbReference>
<evidence type="ECO:0000256" key="6">
    <source>
        <dbReference type="ARBA" id="ARBA00022842"/>
    </source>
</evidence>
<dbReference type="InterPro" id="IPR032237">
    <property type="entry name" value="Cas9_PI"/>
</dbReference>
<dbReference type="Pfam" id="PF22702">
    <property type="entry name" value="Cas9_RuvC"/>
    <property type="match status" value="1"/>
</dbReference>
<evidence type="ECO:0000256" key="4">
    <source>
        <dbReference type="ARBA" id="ARBA00022759"/>
    </source>
</evidence>
<dbReference type="Pfam" id="PF13395">
    <property type="entry name" value="HNH_4"/>
    <property type="match status" value="1"/>
</dbReference>
<feature type="active site" description="For RuvC-like nuclease domain" evidence="12">
    <location>
        <position position="31"/>
    </location>
</feature>
<dbReference type="Pfam" id="PF16595">
    <property type="entry name" value="Cas9_PI"/>
    <property type="match status" value="1"/>
</dbReference>